<evidence type="ECO:0000256" key="9">
    <source>
        <dbReference type="PIRSR" id="PIRSR610300-50"/>
    </source>
</evidence>
<dbReference type="InterPro" id="IPR010300">
    <property type="entry name" value="CDO_1"/>
</dbReference>
<dbReference type="PANTHER" id="PTHR12918:SF1">
    <property type="entry name" value="CYSTEINE DIOXYGENASE TYPE 1"/>
    <property type="match status" value="1"/>
</dbReference>
<evidence type="ECO:0000256" key="3">
    <source>
        <dbReference type="ARBA" id="ARBA00013133"/>
    </source>
</evidence>
<evidence type="ECO:0000256" key="2">
    <source>
        <dbReference type="ARBA" id="ARBA00006622"/>
    </source>
</evidence>
<dbReference type="GO" id="GO:0008198">
    <property type="term" value="F:ferrous iron binding"/>
    <property type="evidence" value="ECO:0007669"/>
    <property type="project" value="UniProtKB-ARBA"/>
</dbReference>
<evidence type="ECO:0000256" key="12">
    <source>
        <dbReference type="SAM" id="MobiDB-lite"/>
    </source>
</evidence>
<protein>
    <recommendedName>
        <fullName evidence="3 11">Cysteine dioxygenase</fullName>
        <ecNumber evidence="3 11">1.13.11.20</ecNumber>
    </recommendedName>
</protein>
<accession>A0A433T6V9</accession>
<dbReference type="InterPro" id="IPR014710">
    <property type="entry name" value="RmlC-like_jellyroll"/>
</dbReference>
<dbReference type="Pfam" id="PF05995">
    <property type="entry name" value="CDO_I"/>
    <property type="match status" value="1"/>
</dbReference>
<dbReference type="STRING" id="188477.A0A433T6V9"/>
<keyword evidence="14" id="KW-1185">Reference proteome</keyword>
<dbReference type="CDD" id="cd10548">
    <property type="entry name" value="cupin_CDO"/>
    <property type="match status" value="1"/>
</dbReference>
<keyword evidence="8 10" id="KW-0408">Iron</keyword>
<keyword evidence="6 11" id="KW-0223">Dioxygenase</keyword>
<dbReference type="GO" id="GO:0019448">
    <property type="term" value="P:L-cysteine catabolic process"/>
    <property type="evidence" value="ECO:0007669"/>
    <property type="project" value="TreeGrafter"/>
</dbReference>
<feature type="region of interest" description="Disordered" evidence="12">
    <location>
        <begin position="163"/>
        <end position="187"/>
    </location>
</feature>
<evidence type="ECO:0000256" key="6">
    <source>
        <dbReference type="ARBA" id="ARBA00022964"/>
    </source>
</evidence>
<feature type="binding site" evidence="10">
    <location>
        <position position="207"/>
    </location>
    <ligand>
        <name>Fe cation</name>
        <dbReference type="ChEBI" id="CHEBI:24875"/>
        <note>catalytic</note>
    </ligand>
</feature>
<dbReference type="EC" id="1.13.11.20" evidence="3 11"/>
<dbReference type="InterPro" id="IPR011051">
    <property type="entry name" value="RmlC_Cupin_sf"/>
</dbReference>
<evidence type="ECO:0000256" key="8">
    <source>
        <dbReference type="ARBA" id="ARBA00023004"/>
    </source>
</evidence>
<keyword evidence="4 10" id="KW-0479">Metal-binding</keyword>
<reference evidence="13 14" key="1">
    <citation type="submission" date="2019-01" db="EMBL/GenBank/DDBJ databases">
        <title>A draft genome assembly of the solar-powered sea slug Elysia chlorotica.</title>
        <authorList>
            <person name="Cai H."/>
            <person name="Li Q."/>
            <person name="Fang X."/>
            <person name="Li J."/>
            <person name="Curtis N.E."/>
            <person name="Altenburger A."/>
            <person name="Shibata T."/>
            <person name="Feng M."/>
            <person name="Maeda T."/>
            <person name="Schwartz J.A."/>
            <person name="Shigenobu S."/>
            <person name="Lundholm N."/>
            <person name="Nishiyama T."/>
            <person name="Yang H."/>
            <person name="Hasebe M."/>
            <person name="Li S."/>
            <person name="Pierce S.K."/>
            <person name="Wang J."/>
        </authorList>
    </citation>
    <scope>NUCLEOTIDE SEQUENCE [LARGE SCALE GENOMIC DNA]</scope>
    <source>
        <strain evidence="13">EC2010</strain>
        <tissue evidence="13">Whole organism of an adult</tissue>
    </source>
</reference>
<keyword evidence="5 9" id="KW-0883">Thioether bond</keyword>
<evidence type="ECO:0000256" key="7">
    <source>
        <dbReference type="ARBA" id="ARBA00023002"/>
    </source>
</evidence>
<evidence type="ECO:0000256" key="11">
    <source>
        <dbReference type="RuleBase" id="RU366010"/>
    </source>
</evidence>
<dbReference type="SUPFAM" id="SSF51182">
    <property type="entry name" value="RmlC-like cupins"/>
    <property type="match status" value="1"/>
</dbReference>
<keyword evidence="7 11" id="KW-0560">Oxidoreductase</keyword>
<evidence type="ECO:0000313" key="13">
    <source>
        <dbReference type="EMBL" id="RUS77299.1"/>
    </source>
</evidence>
<feature type="cross-link" description="3'-(S-cysteinyl)-tyrosine (Cys-Tyr)" evidence="9">
    <location>
        <begin position="141"/>
        <end position="224"/>
    </location>
</feature>
<feature type="binding site" evidence="10">
    <location>
        <position position="134"/>
    </location>
    <ligand>
        <name>Fe cation</name>
        <dbReference type="ChEBI" id="CHEBI:24875"/>
        <note>catalytic</note>
    </ligand>
</feature>
<dbReference type="PANTHER" id="PTHR12918">
    <property type="entry name" value="CYSTEINE DIOXYGENASE"/>
    <property type="match status" value="1"/>
</dbReference>
<evidence type="ECO:0000256" key="10">
    <source>
        <dbReference type="PIRSR" id="PIRSR610300-51"/>
    </source>
</evidence>
<evidence type="ECO:0000256" key="1">
    <source>
        <dbReference type="ARBA" id="ARBA00004759"/>
    </source>
</evidence>
<dbReference type="FunFam" id="2.60.120.10:FF:000045">
    <property type="entry name" value="Cysteine dioxygenase 1"/>
    <property type="match status" value="1"/>
</dbReference>
<evidence type="ECO:0000256" key="4">
    <source>
        <dbReference type="ARBA" id="ARBA00022723"/>
    </source>
</evidence>
<dbReference type="EMBL" id="RQTK01000591">
    <property type="protein sequence ID" value="RUS77299.1"/>
    <property type="molecule type" value="Genomic_DNA"/>
</dbReference>
<evidence type="ECO:0000256" key="5">
    <source>
        <dbReference type="ARBA" id="ARBA00022784"/>
    </source>
</evidence>
<dbReference type="GO" id="GO:0042412">
    <property type="term" value="P:taurine biosynthetic process"/>
    <property type="evidence" value="ECO:0007669"/>
    <property type="project" value="UniProtKB-UniRule"/>
</dbReference>
<dbReference type="GO" id="GO:0017172">
    <property type="term" value="F:cysteine dioxygenase activity"/>
    <property type="evidence" value="ECO:0007669"/>
    <property type="project" value="UniProtKB-UniRule"/>
</dbReference>
<comment type="cofactor">
    <cofactor evidence="11">
        <name>Fe cation</name>
        <dbReference type="ChEBI" id="CHEBI:24875"/>
    </cofactor>
    <text evidence="11">Binds 1 Fe cation per subunit.</text>
</comment>
<comment type="pathway">
    <text evidence="1 11">Organosulfur biosynthesis; taurine biosynthesis; hypotaurine from L-cysteine: step 1/2.</text>
</comment>
<proteinExistence type="inferred from homology"/>
<name>A0A433T6V9_ELYCH</name>
<gene>
    <name evidence="13" type="ORF">EGW08_014926</name>
</gene>
<dbReference type="UniPathway" id="UPA00012">
    <property type="reaction ID" value="UER00537"/>
</dbReference>
<organism evidence="13 14">
    <name type="scientific">Elysia chlorotica</name>
    <name type="common">Eastern emerald elysia</name>
    <name type="synonym">Sea slug</name>
    <dbReference type="NCBI Taxonomy" id="188477"/>
    <lineage>
        <taxon>Eukaryota</taxon>
        <taxon>Metazoa</taxon>
        <taxon>Spiralia</taxon>
        <taxon>Lophotrochozoa</taxon>
        <taxon>Mollusca</taxon>
        <taxon>Gastropoda</taxon>
        <taxon>Heterobranchia</taxon>
        <taxon>Euthyneura</taxon>
        <taxon>Panpulmonata</taxon>
        <taxon>Sacoglossa</taxon>
        <taxon>Placobranchoidea</taxon>
        <taxon>Plakobranchidae</taxon>
        <taxon>Elysia</taxon>
    </lineage>
</organism>
<feature type="compositionally biased region" description="Basic and acidic residues" evidence="12">
    <location>
        <begin position="174"/>
        <end position="187"/>
    </location>
</feature>
<dbReference type="OrthoDB" id="543511at2759"/>
<comment type="similarity">
    <text evidence="2 11">Belongs to the cysteine dioxygenase family.</text>
</comment>
<dbReference type="AlphaFoldDB" id="A0A433T6V9"/>
<evidence type="ECO:0000313" key="14">
    <source>
        <dbReference type="Proteomes" id="UP000271974"/>
    </source>
</evidence>
<feature type="binding site" evidence="10">
    <location>
        <position position="136"/>
    </location>
    <ligand>
        <name>Fe cation</name>
        <dbReference type="ChEBI" id="CHEBI:24875"/>
        <note>catalytic</note>
    </ligand>
</feature>
<dbReference type="Proteomes" id="UP000271974">
    <property type="component" value="Unassembled WGS sequence"/>
</dbReference>
<comment type="caution">
    <text evidence="13">The sequence shown here is derived from an EMBL/GenBank/DDBJ whole genome shotgun (WGS) entry which is preliminary data.</text>
</comment>
<comment type="catalytic activity">
    <reaction evidence="11">
        <text>L-cysteine + O2 = 3-sulfino-L-alanine + H(+)</text>
        <dbReference type="Rhea" id="RHEA:20441"/>
        <dbReference type="ChEBI" id="CHEBI:15378"/>
        <dbReference type="ChEBI" id="CHEBI:15379"/>
        <dbReference type="ChEBI" id="CHEBI:35235"/>
        <dbReference type="ChEBI" id="CHEBI:61085"/>
        <dbReference type="EC" id="1.13.11.20"/>
    </reaction>
</comment>
<dbReference type="Gene3D" id="2.60.120.10">
    <property type="entry name" value="Jelly Rolls"/>
    <property type="match status" value="1"/>
</dbReference>
<sequence>MECEIINERPVDGRCSSGEVCVQSAPMAANGGHFKSEGNRASRPPAMYSDPSTIVPPASLSELIQTLHDVFAHEDISIEYVQTLMASYKSNPREWKKFAKFDKHRYTRNLVDDGNGKFNLMLLCWNEAQGSSIHSHANSHCFLKVLDGTVKEEMFEWPENCDQAEAMDEDGDEADRKDGSNSGMQKRDESQIVKNACGYINDDIGLHRVENPSHVDKAVTLHLYSPPFDECECFDERTGKHTTAKVTFWSKFGKRTPFGRHRNVPISCTTEAENN</sequence>